<feature type="region of interest" description="Disordered" evidence="1">
    <location>
        <begin position="145"/>
        <end position="175"/>
    </location>
</feature>
<feature type="compositionally biased region" description="Polar residues" evidence="1">
    <location>
        <begin position="162"/>
        <end position="175"/>
    </location>
</feature>
<protein>
    <submittedName>
        <fullName evidence="3">Type IV conjugative transfer system protein TraV</fullName>
    </submittedName>
</protein>
<dbReference type="Proteomes" id="UP000306635">
    <property type="component" value="Unassembled WGS sequence"/>
</dbReference>
<dbReference type="OrthoDB" id="5298305at2"/>
<evidence type="ECO:0000256" key="2">
    <source>
        <dbReference type="SAM" id="SignalP"/>
    </source>
</evidence>
<evidence type="ECO:0000313" key="3">
    <source>
        <dbReference type="EMBL" id="TLX69764.1"/>
    </source>
</evidence>
<evidence type="ECO:0000256" key="1">
    <source>
        <dbReference type="SAM" id="MobiDB-lite"/>
    </source>
</evidence>
<reference evidence="3 4" key="1">
    <citation type="submission" date="2019-04" db="EMBL/GenBank/DDBJ databases">
        <authorList>
            <person name="Li M."/>
        </authorList>
    </citation>
    <scope>NUCLEOTIDE SEQUENCE [LARGE SCALE GENOMIC DNA]</scope>
    <source>
        <strain evidence="3 4">LAM1902</strain>
    </source>
</reference>
<feature type="signal peptide" evidence="2">
    <location>
        <begin position="1"/>
        <end position="16"/>
    </location>
</feature>
<dbReference type="RefSeq" id="WP_138526925.1">
    <property type="nucleotide sequence ID" value="NZ_SWDV01000079.1"/>
</dbReference>
<gene>
    <name evidence="3" type="primary">traV</name>
    <name evidence="3" type="ORF">FAS41_30125</name>
</gene>
<accession>A0A5R9QKE3</accession>
<name>A0A5R9QKE3_9PSED</name>
<keyword evidence="2" id="KW-0732">Signal</keyword>
<proteinExistence type="predicted"/>
<evidence type="ECO:0000313" key="4">
    <source>
        <dbReference type="Proteomes" id="UP000306635"/>
    </source>
</evidence>
<dbReference type="InterPro" id="IPR014118">
    <property type="entry name" value="T4SS_TraV"/>
</dbReference>
<feature type="chain" id="PRO_5024304968" evidence="2">
    <location>
        <begin position="17"/>
        <end position="175"/>
    </location>
</feature>
<dbReference type="Pfam" id="PF09676">
    <property type="entry name" value="TraV"/>
    <property type="match status" value="1"/>
</dbReference>
<dbReference type="AlphaFoldDB" id="A0A5R9QKE3"/>
<dbReference type="NCBIfam" id="TIGR02747">
    <property type="entry name" value="TraV"/>
    <property type="match status" value="1"/>
</dbReference>
<keyword evidence="4" id="KW-1185">Reference proteome</keyword>
<dbReference type="PROSITE" id="PS51257">
    <property type="entry name" value="PROKAR_LIPOPROTEIN"/>
    <property type="match status" value="1"/>
</dbReference>
<organism evidence="3 4">
    <name type="scientific">Pseudomonas nicosulfuronedens</name>
    <dbReference type="NCBI Taxonomy" id="2571105"/>
    <lineage>
        <taxon>Bacteria</taxon>
        <taxon>Pseudomonadati</taxon>
        <taxon>Pseudomonadota</taxon>
        <taxon>Gammaproteobacteria</taxon>
        <taxon>Pseudomonadales</taxon>
        <taxon>Pseudomonadaceae</taxon>
        <taxon>Pseudomonas</taxon>
    </lineage>
</organism>
<dbReference type="EMBL" id="SWDV01000079">
    <property type="protein sequence ID" value="TLX69764.1"/>
    <property type="molecule type" value="Genomic_DNA"/>
</dbReference>
<comment type="caution">
    <text evidence="3">The sequence shown here is derived from an EMBL/GenBank/DDBJ whole genome shotgun (WGS) entry which is preliminary data.</text>
</comment>
<sequence length="175" mass="18838">MKKIIVVILLSSSALTGCSNMLNVGESEYACKGMPNGVTCMSAKDVYTATEGENYKTQLKQEQEAAAGHGAGKAAAVPETRVLYAESADNAPMPMRARNPIPIRTQAVVMRIAIDPWEDDNGDLIVPGYIYTEIEPRRWEIGTRQATASPTLRPLSIVKPNKSASPGTTPGMNSR</sequence>